<evidence type="ECO:0000313" key="10">
    <source>
        <dbReference type="Proteomes" id="UP000310353"/>
    </source>
</evidence>
<evidence type="ECO:0000259" key="8">
    <source>
        <dbReference type="PROSITE" id="PS50928"/>
    </source>
</evidence>
<feature type="transmembrane region" description="Helical" evidence="7">
    <location>
        <begin position="228"/>
        <end position="254"/>
    </location>
</feature>
<dbReference type="InterPro" id="IPR045621">
    <property type="entry name" value="BPD_transp_1_N"/>
</dbReference>
<evidence type="ECO:0000256" key="7">
    <source>
        <dbReference type="RuleBase" id="RU363032"/>
    </source>
</evidence>
<dbReference type="Pfam" id="PF19300">
    <property type="entry name" value="BPD_transp_1_N"/>
    <property type="match status" value="1"/>
</dbReference>
<dbReference type="NCBIfam" id="NF007008">
    <property type="entry name" value="PRK09471.1"/>
    <property type="match status" value="1"/>
</dbReference>
<name>A0A4U7BFL0_9BACT</name>
<feature type="transmembrane region" description="Helical" evidence="7">
    <location>
        <begin position="12"/>
        <end position="30"/>
    </location>
</feature>
<feature type="transmembrane region" description="Helical" evidence="7">
    <location>
        <begin position="274"/>
        <end position="300"/>
    </location>
</feature>
<feature type="transmembrane region" description="Helical" evidence="7">
    <location>
        <begin position="94"/>
        <end position="121"/>
    </location>
</feature>
<dbReference type="Proteomes" id="UP000310353">
    <property type="component" value="Unassembled WGS sequence"/>
</dbReference>
<dbReference type="PROSITE" id="PS50928">
    <property type="entry name" value="ABC_TM1"/>
    <property type="match status" value="1"/>
</dbReference>
<evidence type="ECO:0000256" key="4">
    <source>
        <dbReference type="ARBA" id="ARBA00022692"/>
    </source>
</evidence>
<keyword evidence="10" id="KW-1185">Reference proteome</keyword>
<feature type="transmembrane region" description="Helical" evidence="7">
    <location>
        <begin position="133"/>
        <end position="154"/>
    </location>
</feature>
<keyword evidence="3" id="KW-1003">Cell membrane</keyword>
<evidence type="ECO:0000256" key="3">
    <source>
        <dbReference type="ARBA" id="ARBA00022475"/>
    </source>
</evidence>
<dbReference type="Gene3D" id="1.10.3720.10">
    <property type="entry name" value="MetI-like"/>
    <property type="match status" value="1"/>
</dbReference>
<evidence type="ECO:0000256" key="1">
    <source>
        <dbReference type="ARBA" id="ARBA00004651"/>
    </source>
</evidence>
<evidence type="ECO:0000256" key="6">
    <source>
        <dbReference type="ARBA" id="ARBA00023136"/>
    </source>
</evidence>
<keyword evidence="2 7" id="KW-0813">Transport</keyword>
<keyword evidence="6 7" id="KW-0472">Membrane</keyword>
<dbReference type="GO" id="GO:0055085">
    <property type="term" value="P:transmembrane transport"/>
    <property type="evidence" value="ECO:0007669"/>
    <property type="project" value="InterPro"/>
</dbReference>
<evidence type="ECO:0000256" key="2">
    <source>
        <dbReference type="ARBA" id="ARBA00022448"/>
    </source>
</evidence>
<comment type="subcellular location">
    <subcellularLocation>
        <location evidence="1 7">Cell membrane</location>
        <topology evidence="1 7">Multi-pass membrane protein</topology>
    </subcellularLocation>
</comment>
<gene>
    <name evidence="9" type="ORF">CQA76_08575</name>
</gene>
<dbReference type="EMBL" id="NXMA01000025">
    <property type="protein sequence ID" value="TKX28881.1"/>
    <property type="molecule type" value="Genomic_DNA"/>
</dbReference>
<keyword evidence="5 7" id="KW-1133">Transmembrane helix</keyword>
<dbReference type="InterPro" id="IPR000515">
    <property type="entry name" value="MetI-like"/>
</dbReference>
<protein>
    <submittedName>
        <fullName evidence="9">Oligopeptide ABC transporter permease OppB</fullName>
    </submittedName>
</protein>
<feature type="domain" description="ABC transmembrane type-1" evidence="8">
    <location>
        <begin position="94"/>
        <end position="293"/>
    </location>
</feature>
<dbReference type="InterPro" id="IPR035906">
    <property type="entry name" value="MetI-like_sf"/>
</dbReference>
<comment type="caution">
    <text evidence="9">The sequence shown here is derived from an EMBL/GenBank/DDBJ whole genome shotgun (WGS) entry which is preliminary data.</text>
</comment>
<dbReference type="RefSeq" id="WP_137622966.1">
    <property type="nucleotide sequence ID" value="NZ_NXMA01000025.1"/>
</dbReference>
<feature type="transmembrane region" description="Helical" evidence="7">
    <location>
        <begin position="174"/>
        <end position="193"/>
    </location>
</feature>
<reference evidence="9 10" key="1">
    <citation type="submission" date="2018-05" db="EMBL/GenBank/DDBJ databases">
        <title>Novel Campyloabacter and Helicobacter Species and Strains.</title>
        <authorList>
            <person name="Mannion A.J."/>
            <person name="Shen Z."/>
            <person name="Fox J.G."/>
        </authorList>
    </citation>
    <scope>NUCLEOTIDE SEQUENCE [LARGE SCALE GENOMIC DNA]</scope>
    <source>
        <strain evidence="10">MIT17-670</strain>
    </source>
</reference>
<dbReference type="SUPFAM" id="SSF161098">
    <property type="entry name" value="MetI-like"/>
    <property type="match status" value="1"/>
</dbReference>
<evidence type="ECO:0000313" key="9">
    <source>
        <dbReference type="EMBL" id="TKX28881.1"/>
    </source>
</evidence>
<comment type="similarity">
    <text evidence="7">Belongs to the binding-protein-dependent transport system permease family.</text>
</comment>
<dbReference type="GO" id="GO:0005886">
    <property type="term" value="C:plasma membrane"/>
    <property type="evidence" value="ECO:0007669"/>
    <property type="project" value="UniProtKB-SubCell"/>
</dbReference>
<evidence type="ECO:0000256" key="5">
    <source>
        <dbReference type="ARBA" id="ARBA00022989"/>
    </source>
</evidence>
<sequence length="308" mass="33858">MLKFIFFRILQAIPTLFILITISFFLMRLAPGSPFMGERAYPPEVMKNINAKYGLDKPLIVQYGIYLKNLTQGDFGPSFVYKDLSVNDLLAQSFPVSIILGIIAFIFSVLVGVGIGVIAALKQNTILDYCIMAFAMIGVVLPSFIIAPLLVLIFSIKLELLPSGGWNNGEIQYLVLPVLALCIAYIAAIARIMRGSMIEVLHSDFIRTAKAKGLPSWRILFYHALKPALIPVISYLSPAFVGIITGSVVIESFFTIPGVGQLFVNGALNRDYSLVLSLTIIVGALTIFFNAIVDIIYVFLDPKIKIKA</sequence>
<dbReference type="CDD" id="cd06261">
    <property type="entry name" value="TM_PBP2"/>
    <property type="match status" value="1"/>
</dbReference>
<accession>A0A4U7BFL0</accession>
<proteinExistence type="inferred from homology"/>
<dbReference type="AlphaFoldDB" id="A0A4U7BFL0"/>
<organism evidence="9 10">
    <name type="scientific">Campylobacter aviculae</name>
    <dbReference type="NCBI Taxonomy" id="2510190"/>
    <lineage>
        <taxon>Bacteria</taxon>
        <taxon>Pseudomonadati</taxon>
        <taxon>Campylobacterota</taxon>
        <taxon>Epsilonproteobacteria</taxon>
        <taxon>Campylobacterales</taxon>
        <taxon>Campylobacteraceae</taxon>
        <taxon>Campylobacter</taxon>
    </lineage>
</organism>
<keyword evidence="4 7" id="KW-0812">Transmembrane</keyword>
<dbReference type="OrthoDB" id="9778910at2"/>
<dbReference type="PANTHER" id="PTHR30465">
    <property type="entry name" value="INNER MEMBRANE ABC TRANSPORTER"/>
    <property type="match status" value="1"/>
</dbReference>
<dbReference type="Pfam" id="PF00528">
    <property type="entry name" value="BPD_transp_1"/>
    <property type="match status" value="1"/>
</dbReference>
<dbReference type="PANTHER" id="PTHR30465:SF74">
    <property type="entry name" value="OLIGOPEPTIDE TRANSPORT SYSTEM PERMEASE PROTEIN OPPB"/>
    <property type="match status" value="1"/>
</dbReference>